<dbReference type="GO" id="GO:0042597">
    <property type="term" value="C:periplasmic space"/>
    <property type="evidence" value="ECO:0007669"/>
    <property type="project" value="UniProtKB-SubCell"/>
</dbReference>
<dbReference type="SUPFAM" id="SSF53850">
    <property type="entry name" value="Periplasmic binding protein-like II"/>
    <property type="match status" value="1"/>
</dbReference>
<dbReference type="KEGG" id="gbn:GEOBRER4_04460"/>
<evidence type="ECO:0000259" key="4">
    <source>
        <dbReference type="Pfam" id="PF09084"/>
    </source>
</evidence>
<dbReference type="EMBL" id="AP023213">
    <property type="protein sequence ID" value="BCG45696.1"/>
    <property type="molecule type" value="Genomic_DNA"/>
</dbReference>
<comment type="subcellular location">
    <subcellularLocation>
        <location evidence="1">Periplasm</location>
    </subcellularLocation>
</comment>
<evidence type="ECO:0000256" key="2">
    <source>
        <dbReference type="ARBA" id="ARBA00010742"/>
    </source>
</evidence>
<proteinExistence type="inferred from homology"/>
<dbReference type="RefSeq" id="WP_185244059.1">
    <property type="nucleotide sequence ID" value="NZ_AP023213.1"/>
</dbReference>
<feature type="domain" description="SsuA/THI5-like" evidence="4">
    <location>
        <begin position="38"/>
        <end position="246"/>
    </location>
</feature>
<dbReference type="CDD" id="cd01008">
    <property type="entry name" value="PBP2_NrtA_SsuA_CpmA_like"/>
    <property type="match status" value="1"/>
</dbReference>
<dbReference type="InterPro" id="IPR015168">
    <property type="entry name" value="SsuA/THI5"/>
</dbReference>
<dbReference type="PROSITE" id="PS51257">
    <property type="entry name" value="PROKAR_LIPOPROTEIN"/>
    <property type="match status" value="1"/>
</dbReference>
<dbReference type="Proteomes" id="UP000515472">
    <property type="component" value="Chromosome"/>
</dbReference>
<name>A0A6S6M0K0_9BACT</name>
<sequence>MQRAAIILILSLLVLGCQSKTNPETLRPIPVRLAYTEQPNCALVHLAVAKGYFQEEGVLLQPVVVGFGKQAIASVIEGKADLATAAETPFVFAALEGQPVSLVAGIFSSGKSNGVVAKGIDIPEELRGKRIAYTPGTTSEVFLDSFLMASRIARKEVTLVALAPQQIPAALSSGEVDAACTWNPILKQAATGVGAAASVFFDPYLFTLTYVLAGSRSYIDANQDLVRRVLRALLKAEAYASLHPEESRTLVAAALKLTPELLREFWNESRLKVSLDHSLLLSLEEESRWALRRKLVPQGPMPNYLDYIDVRPLQEVKPQAINIKKVSQ</sequence>
<evidence type="ECO:0000313" key="6">
    <source>
        <dbReference type="Proteomes" id="UP000515472"/>
    </source>
</evidence>
<dbReference type="PANTHER" id="PTHR30024">
    <property type="entry name" value="ALIPHATIC SULFONATES-BINDING PROTEIN-RELATED"/>
    <property type="match status" value="1"/>
</dbReference>
<gene>
    <name evidence="5" type="ORF">GEOBRER4_n0459</name>
</gene>
<reference evidence="5 6" key="1">
    <citation type="submission" date="2020-06" db="EMBL/GenBank/DDBJ databases">
        <title>Interaction of electrochemicaly active bacteria, Geobacter bremensis R4 on different carbon anode.</title>
        <authorList>
            <person name="Meng L."/>
            <person name="Yoshida N."/>
        </authorList>
    </citation>
    <scope>NUCLEOTIDE SEQUENCE [LARGE SCALE GENOMIC DNA]</scope>
    <source>
        <strain evidence="5 6">R4</strain>
    </source>
</reference>
<dbReference type="Pfam" id="PF09084">
    <property type="entry name" value="NMT1"/>
    <property type="match status" value="1"/>
</dbReference>
<dbReference type="GO" id="GO:0042918">
    <property type="term" value="P:alkanesulfonate transmembrane transport"/>
    <property type="evidence" value="ECO:0007669"/>
    <property type="project" value="TreeGrafter"/>
</dbReference>
<dbReference type="Gene3D" id="3.40.190.10">
    <property type="entry name" value="Periplasmic binding protein-like II"/>
    <property type="match status" value="2"/>
</dbReference>
<organism evidence="5 6">
    <name type="scientific">Citrifermentans bremense</name>
    <dbReference type="NCBI Taxonomy" id="60035"/>
    <lineage>
        <taxon>Bacteria</taxon>
        <taxon>Pseudomonadati</taxon>
        <taxon>Thermodesulfobacteriota</taxon>
        <taxon>Desulfuromonadia</taxon>
        <taxon>Geobacterales</taxon>
        <taxon>Geobacteraceae</taxon>
        <taxon>Citrifermentans</taxon>
    </lineage>
</organism>
<keyword evidence="6" id="KW-1185">Reference proteome</keyword>
<evidence type="ECO:0000256" key="1">
    <source>
        <dbReference type="ARBA" id="ARBA00004418"/>
    </source>
</evidence>
<evidence type="ECO:0000313" key="5">
    <source>
        <dbReference type="EMBL" id="BCG45696.1"/>
    </source>
</evidence>
<accession>A0A6S6M0K0</accession>
<dbReference type="AlphaFoldDB" id="A0A6S6M0K0"/>
<evidence type="ECO:0000256" key="3">
    <source>
        <dbReference type="ARBA" id="ARBA00022729"/>
    </source>
</evidence>
<keyword evidence="3" id="KW-0732">Signal</keyword>
<comment type="similarity">
    <text evidence="2">Belongs to the bacterial solute-binding protein SsuA/TauA family.</text>
</comment>
<protein>
    <submittedName>
        <fullName evidence="5">ABC transporter, substrate-binding protein</fullName>
    </submittedName>
</protein>
<dbReference type="PANTHER" id="PTHR30024:SF47">
    <property type="entry name" value="TAURINE-BINDING PERIPLASMIC PROTEIN"/>
    <property type="match status" value="1"/>
</dbReference>